<dbReference type="InterPro" id="IPR001878">
    <property type="entry name" value="Znf_CCHC"/>
</dbReference>
<dbReference type="InterPro" id="IPR011989">
    <property type="entry name" value="ARM-like"/>
</dbReference>
<dbReference type="EMBL" id="BQNB010011016">
    <property type="protein sequence ID" value="GJS84986.1"/>
    <property type="molecule type" value="Genomic_DNA"/>
</dbReference>
<dbReference type="InterPro" id="IPR005162">
    <property type="entry name" value="Retrotrans_gag_dom"/>
</dbReference>
<dbReference type="InterPro" id="IPR016024">
    <property type="entry name" value="ARM-type_fold"/>
</dbReference>
<dbReference type="SUPFAM" id="SSF57756">
    <property type="entry name" value="Retrovirus zinc finger-like domains"/>
    <property type="match status" value="1"/>
</dbReference>
<dbReference type="Pfam" id="PF13976">
    <property type="entry name" value="gag_pre-integrs"/>
    <property type="match status" value="1"/>
</dbReference>
<dbReference type="PROSITE" id="PS50158">
    <property type="entry name" value="ZF_CCHC"/>
    <property type="match status" value="1"/>
</dbReference>
<evidence type="ECO:0000256" key="1">
    <source>
        <dbReference type="ARBA" id="ARBA00011012"/>
    </source>
</evidence>
<reference evidence="5" key="1">
    <citation type="journal article" date="2022" name="Int. J. Mol. Sci.">
        <title>Draft Genome of Tanacetum Coccineum: Genomic Comparison of Closely Related Tanacetum-Family Plants.</title>
        <authorList>
            <person name="Yamashiro T."/>
            <person name="Shiraishi A."/>
            <person name="Nakayama K."/>
            <person name="Satake H."/>
        </authorList>
    </citation>
    <scope>NUCLEOTIDE SEQUENCE</scope>
</reference>
<dbReference type="InterPro" id="IPR057670">
    <property type="entry name" value="SH3_retrovirus"/>
</dbReference>
<dbReference type="Pfam" id="PF08569">
    <property type="entry name" value="Mo25"/>
    <property type="match status" value="1"/>
</dbReference>
<feature type="domain" description="CCHC-type" evidence="3">
    <location>
        <begin position="409"/>
        <end position="425"/>
    </location>
</feature>
<evidence type="ECO:0000259" key="4">
    <source>
        <dbReference type="PROSITE" id="PS50994"/>
    </source>
</evidence>
<dbReference type="InterPro" id="IPR036875">
    <property type="entry name" value="Znf_CCHC_sf"/>
</dbReference>
<keyword evidence="6" id="KW-1185">Reference proteome</keyword>
<dbReference type="PANTHER" id="PTHR10182">
    <property type="entry name" value="CALCIUM-BINDING PROTEIN 39-RELATED"/>
    <property type="match status" value="1"/>
</dbReference>
<comment type="similarity">
    <text evidence="1">Belongs to the Mo25 family.</text>
</comment>
<dbReference type="Gene3D" id="1.25.10.10">
    <property type="entry name" value="Leucine-rich Repeat Variant"/>
    <property type="match status" value="1"/>
</dbReference>
<evidence type="ECO:0000313" key="5">
    <source>
        <dbReference type="EMBL" id="GJS84986.1"/>
    </source>
</evidence>
<protein>
    <submittedName>
        <fullName evidence="5">MO25-like protein</fullName>
    </submittedName>
</protein>
<feature type="domain" description="Integrase catalytic" evidence="4">
    <location>
        <begin position="617"/>
        <end position="684"/>
    </location>
</feature>
<dbReference type="Pfam" id="PF25597">
    <property type="entry name" value="SH3_retrovirus"/>
    <property type="match status" value="1"/>
</dbReference>
<sequence length="1407" mass="160934">MLILRTSVRGSKQTSQGFLKTLWTTPPPPRLDLDVALGKRNAPAFILIYLRDQASNWLERLLAGSISTWEDLTTRFLAQLFPPRWTAKLCTDILMSNNIKESLFLKHGLISRTYSEKSLIMASTFGSKPKSFMTMSIPPQDEPLTNRPVAVSEKLDDMPTRNTAGNPTAQINFASTDYPTKEELRAINLHSQASSVTLFTGVNFFEWSEQVSFHLGALDLDLALLEDKPADLTNASTKAQKSHHKAWTRSNILCLNFMRMTIANNIKSTLPRIENQNAKDFLKLVEEKFRFADKALTGTLMAELTTMKFDGSKSMQQHVIDMTNTAARRKTFGMNVDDSFLDKWNIDELSSKLIQEEARLKKQRVHSVNLVNLGVDKKLKPKAKNFKKKQHGTTSKVVNAEKKEQMDNKCKFCMKEGHFQKDCPKRKAWFEKKGIHYVSVCFESNLSEVPSNTWWFDFGATTHVSNIIQGFLTIQTISLSNNFLFMGNRMKAPIEGVGTYRLKLDTGFHLDLMNTLYVPSISRNLISIPRLDVSGYTFGGGNGRFNLYKLKLDDVFSESLFTVEHNVGMKCSMVNENSAFLWHKRLGHISKERLQRLVKNEILPNLDFIGFCLCVECIKGTPQQNGVAERRNRTLMEMAKSMISKSSLPKSLWIYALRTAVYLLNRVHSKSVPKTPFELWTGKKPSLRHLHVWGCPTEARVYNPQEKKLDSRTVSGYFIGYPEKSKGYRDDDPSPMNVHKSTTTPDVVPVFQNQEKHLNNEQTPHEENNLPTQTSEPVGIALNKPARVRKSAIPDDYIVYLQETDFDIGIDNDPVSFSQAIKSDKFEMWIDAMKEELKSMAQNKVWDLVNLLEELHQMDVKTTFLNGNLKEEVYMEQPEGFSIDGKEKMSSVKDKILVAPCEASKVENATAEMMRVLDKLMEKKEDEVREDYKMEKLARLYIDEMVAGHGVPVLIISDRDGRFTSRVLANITESLRDVIGYDYHSSIRCAPFGALYGRKCRSPVLWDEIGESRLIGLELVQETTDKVVLIKENLKAARDRQKSYADNRRKLLEFEVDKTLRFVEEPVEIMDREENIIMRRLELETSRMKKSSLTNSARQTSTETVLCIFATLSKLLRELKQILYGNSEAEPVAEACAQLTQEFFKQNTLRLFIVCLPKLNLEARKDATQIVANLQRQQVQSRLIACDYLEANIDLMDILASGYENPDMALHYGAMLRECIRHQSVARYVLESQHMKKFFDFIQLPNFDIAADAAATFKELLTRHKSTVAEFLSKNYDWFFAEYNSKLLESPNYITRRQAIKLLGDMLLDRSNSAVMTRYASSRDNLRILMNLLRESSKSIQIEAFHVFKLFAANQNKPADIVSILVANRSKLLRLFADFKPDKEDEQFEADKAQVVREIAGLEPRET</sequence>
<dbReference type="InterPro" id="IPR025724">
    <property type="entry name" value="GAG-pre-integrase_dom"/>
</dbReference>
<organism evidence="5 6">
    <name type="scientific">Tanacetum coccineum</name>
    <dbReference type="NCBI Taxonomy" id="301880"/>
    <lineage>
        <taxon>Eukaryota</taxon>
        <taxon>Viridiplantae</taxon>
        <taxon>Streptophyta</taxon>
        <taxon>Embryophyta</taxon>
        <taxon>Tracheophyta</taxon>
        <taxon>Spermatophyta</taxon>
        <taxon>Magnoliopsida</taxon>
        <taxon>eudicotyledons</taxon>
        <taxon>Gunneridae</taxon>
        <taxon>Pentapetalae</taxon>
        <taxon>asterids</taxon>
        <taxon>campanulids</taxon>
        <taxon>Asterales</taxon>
        <taxon>Asteraceae</taxon>
        <taxon>Asteroideae</taxon>
        <taxon>Anthemideae</taxon>
        <taxon>Anthemidinae</taxon>
        <taxon>Tanacetum</taxon>
    </lineage>
</organism>
<comment type="caution">
    <text evidence="5">The sequence shown here is derived from an EMBL/GenBank/DDBJ whole genome shotgun (WGS) entry which is preliminary data.</text>
</comment>
<dbReference type="InterPro" id="IPR013878">
    <property type="entry name" value="Mo25"/>
</dbReference>
<dbReference type="Gene3D" id="3.30.420.10">
    <property type="entry name" value="Ribonuclease H-like superfamily/Ribonuclease H"/>
    <property type="match status" value="1"/>
</dbReference>
<evidence type="ECO:0000259" key="3">
    <source>
        <dbReference type="PROSITE" id="PS50158"/>
    </source>
</evidence>
<evidence type="ECO:0000313" key="6">
    <source>
        <dbReference type="Proteomes" id="UP001151760"/>
    </source>
</evidence>
<gene>
    <name evidence="5" type="ORF">Tco_0751527</name>
</gene>
<dbReference type="Pfam" id="PF07727">
    <property type="entry name" value="RVT_2"/>
    <property type="match status" value="1"/>
</dbReference>
<accession>A0ABQ4Z5W1</accession>
<dbReference type="PANTHER" id="PTHR10182:SF12">
    <property type="entry name" value="OS07G0585100 PROTEIN"/>
    <property type="match status" value="1"/>
</dbReference>
<dbReference type="Pfam" id="PF22936">
    <property type="entry name" value="Pol_BBD"/>
    <property type="match status" value="1"/>
</dbReference>
<dbReference type="InterPro" id="IPR054722">
    <property type="entry name" value="PolX-like_BBD"/>
</dbReference>
<evidence type="ECO:0000256" key="2">
    <source>
        <dbReference type="PROSITE-ProRule" id="PRU00047"/>
    </source>
</evidence>
<keyword evidence="2" id="KW-0862">Zinc</keyword>
<dbReference type="SUPFAM" id="SSF53098">
    <property type="entry name" value="Ribonuclease H-like"/>
    <property type="match status" value="1"/>
</dbReference>
<dbReference type="Proteomes" id="UP001151760">
    <property type="component" value="Unassembled WGS sequence"/>
</dbReference>
<proteinExistence type="inferred from homology"/>
<dbReference type="PROSITE" id="PS50994">
    <property type="entry name" value="INTEGRASE"/>
    <property type="match status" value="1"/>
</dbReference>
<keyword evidence="2" id="KW-0479">Metal-binding</keyword>
<dbReference type="Pfam" id="PF03732">
    <property type="entry name" value="Retrotrans_gag"/>
    <property type="match status" value="1"/>
</dbReference>
<name>A0ABQ4Z5W1_9ASTR</name>
<dbReference type="InterPro" id="IPR036397">
    <property type="entry name" value="RNaseH_sf"/>
</dbReference>
<dbReference type="InterPro" id="IPR012337">
    <property type="entry name" value="RNaseH-like_sf"/>
</dbReference>
<dbReference type="SUPFAM" id="SSF48371">
    <property type="entry name" value="ARM repeat"/>
    <property type="match status" value="1"/>
</dbReference>
<dbReference type="InterPro" id="IPR013103">
    <property type="entry name" value="RVT_2"/>
</dbReference>
<keyword evidence="2" id="KW-0863">Zinc-finger</keyword>
<dbReference type="InterPro" id="IPR001584">
    <property type="entry name" value="Integrase_cat-core"/>
</dbReference>
<reference evidence="5" key="2">
    <citation type="submission" date="2022-01" db="EMBL/GenBank/DDBJ databases">
        <authorList>
            <person name="Yamashiro T."/>
            <person name="Shiraishi A."/>
            <person name="Satake H."/>
            <person name="Nakayama K."/>
        </authorList>
    </citation>
    <scope>NUCLEOTIDE SEQUENCE</scope>
</reference>